<feature type="region of interest" description="Disordered" evidence="4">
    <location>
        <begin position="287"/>
        <end position="424"/>
    </location>
</feature>
<dbReference type="InterPro" id="IPR006671">
    <property type="entry name" value="Cyclin_N"/>
</dbReference>
<sequence length="424" mass="47874">MPSSAINATSGYRPAVRERPRPPNPILAEAEQQWIFSEDELQQTPSIMDGMAPEEEKTLRRKGANFILQVGMMLKLPQTTLSTAAVFFNRFLMRRSLVAKNGYKPLHHYQVAATSLFLATKVEENCRKMKELVVACVRVALKDPNKLVDDQTKDFWRWRDTILYNEDVLLETICFDLSVEAPYKSMYDMLKYLGAEHNKRLRDASWAFLSDSCLTQLCLLFTSRTIAAASLYTGAKMCDVAFPDEDGKPWWEIQHVRLKDIRRACNLMADIYENVPAKDGSESIYVGLRTPEDEDPRFAKTRLRTSQTPLSPTASSVGMERGASDQSLKRRREDSIEKSTANGTSARENVISTQANVRDEKSRNGDTSKASKDEREVRNAKRAKMERNGVAENETKPPPPPPPPSANGTTKLEDEVSEEGEVEE</sequence>
<feature type="compositionally biased region" description="Polar residues" evidence="4">
    <location>
        <begin position="1"/>
        <end position="10"/>
    </location>
</feature>
<keyword evidence="7" id="KW-1185">Reference proteome</keyword>
<dbReference type="FunFam" id="1.10.472.10:FF:000201">
    <property type="entry name" value="Cyclin pch1"/>
    <property type="match status" value="1"/>
</dbReference>
<feature type="compositionally biased region" description="Pro residues" evidence="4">
    <location>
        <begin position="396"/>
        <end position="405"/>
    </location>
</feature>
<feature type="compositionally biased region" description="Polar residues" evidence="4">
    <location>
        <begin position="338"/>
        <end position="356"/>
    </location>
</feature>
<dbReference type="OrthoDB" id="25002at2759"/>
<feature type="region of interest" description="Disordered" evidence="4">
    <location>
        <begin position="1"/>
        <end position="23"/>
    </location>
</feature>
<dbReference type="PANTHER" id="PTHR10026">
    <property type="entry name" value="CYCLIN"/>
    <property type="match status" value="1"/>
</dbReference>
<comment type="similarity">
    <text evidence="1">Belongs to the cyclin family. Cyclin C subfamily.</text>
</comment>
<dbReference type="Proteomes" id="UP000250266">
    <property type="component" value="Unassembled WGS sequence"/>
</dbReference>
<dbReference type="CDD" id="cd20546">
    <property type="entry name" value="CYCLIN_SpCG1C_ScCTK2-like_rpt2"/>
    <property type="match status" value="1"/>
</dbReference>
<feature type="compositionally biased region" description="Basic and acidic residues" evidence="4">
    <location>
        <begin position="357"/>
        <end position="395"/>
    </location>
</feature>
<dbReference type="InterPro" id="IPR043198">
    <property type="entry name" value="Cyclin/Ssn8"/>
</dbReference>
<dbReference type="FunFam" id="1.10.472.10:FF:000072">
    <property type="entry name" value="Cyclin Pch1"/>
    <property type="match status" value="1"/>
</dbReference>
<keyword evidence="3" id="KW-0195">Cyclin</keyword>
<feature type="compositionally biased region" description="Acidic residues" evidence="4">
    <location>
        <begin position="415"/>
        <end position="424"/>
    </location>
</feature>
<dbReference type="SMART" id="SM00385">
    <property type="entry name" value="CYCLIN"/>
    <property type="match status" value="2"/>
</dbReference>
<feature type="compositionally biased region" description="Basic and acidic residues" evidence="4">
    <location>
        <begin position="327"/>
        <end position="337"/>
    </location>
</feature>
<dbReference type="Pfam" id="PF00134">
    <property type="entry name" value="Cyclin_N"/>
    <property type="match status" value="1"/>
</dbReference>
<reference evidence="6 7" key="1">
    <citation type="journal article" date="2016" name="Nat. Commun.">
        <title>Ectomycorrhizal ecology is imprinted in the genome of the dominant symbiotic fungus Cenococcum geophilum.</title>
        <authorList>
            <consortium name="DOE Joint Genome Institute"/>
            <person name="Peter M."/>
            <person name="Kohler A."/>
            <person name="Ohm R.A."/>
            <person name="Kuo A."/>
            <person name="Krutzmann J."/>
            <person name="Morin E."/>
            <person name="Arend M."/>
            <person name="Barry K.W."/>
            <person name="Binder M."/>
            <person name="Choi C."/>
            <person name="Clum A."/>
            <person name="Copeland A."/>
            <person name="Grisel N."/>
            <person name="Haridas S."/>
            <person name="Kipfer T."/>
            <person name="LaButti K."/>
            <person name="Lindquist E."/>
            <person name="Lipzen A."/>
            <person name="Maire R."/>
            <person name="Meier B."/>
            <person name="Mihaltcheva S."/>
            <person name="Molinier V."/>
            <person name="Murat C."/>
            <person name="Poggeler S."/>
            <person name="Quandt C.A."/>
            <person name="Sperisen C."/>
            <person name="Tritt A."/>
            <person name="Tisserant E."/>
            <person name="Crous P.W."/>
            <person name="Henrissat B."/>
            <person name="Nehls U."/>
            <person name="Egli S."/>
            <person name="Spatafora J.W."/>
            <person name="Grigoriev I.V."/>
            <person name="Martin F.M."/>
        </authorList>
    </citation>
    <scope>NUCLEOTIDE SEQUENCE [LARGE SCALE GENOMIC DNA]</scope>
    <source>
        <strain evidence="6 7">CBS 459.81</strain>
    </source>
</reference>
<evidence type="ECO:0000256" key="1">
    <source>
        <dbReference type="ARBA" id="ARBA00008638"/>
    </source>
</evidence>
<organism evidence="6 7">
    <name type="scientific">Lepidopterella palustris CBS 459.81</name>
    <dbReference type="NCBI Taxonomy" id="1314670"/>
    <lineage>
        <taxon>Eukaryota</taxon>
        <taxon>Fungi</taxon>
        <taxon>Dikarya</taxon>
        <taxon>Ascomycota</taxon>
        <taxon>Pezizomycotina</taxon>
        <taxon>Dothideomycetes</taxon>
        <taxon>Pleosporomycetidae</taxon>
        <taxon>Mytilinidiales</taxon>
        <taxon>Argynnaceae</taxon>
        <taxon>Lepidopterella</taxon>
    </lineage>
</organism>
<evidence type="ECO:0000313" key="7">
    <source>
        <dbReference type="Proteomes" id="UP000250266"/>
    </source>
</evidence>
<name>A0A8E2EM13_9PEZI</name>
<dbReference type="SUPFAM" id="SSF47954">
    <property type="entry name" value="Cyclin-like"/>
    <property type="match status" value="2"/>
</dbReference>
<feature type="domain" description="Cyclin-like" evidence="5">
    <location>
        <begin position="65"/>
        <end position="171"/>
    </location>
</feature>
<dbReference type="InterPro" id="IPR036915">
    <property type="entry name" value="Cyclin-like_sf"/>
</dbReference>
<feature type="domain" description="Cyclin-like" evidence="5">
    <location>
        <begin position="184"/>
        <end position="270"/>
    </location>
</feature>
<evidence type="ECO:0000256" key="4">
    <source>
        <dbReference type="SAM" id="MobiDB-lite"/>
    </source>
</evidence>
<dbReference type="InterPro" id="IPR013763">
    <property type="entry name" value="Cyclin-like_dom"/>
</dbReference>
<feature type="compositionally biased region" description="Polar residues" evidence="4">
    <location>
        <begin position="304"/>
        <end position="316"/>
    </location>
</feature>
<evidence type="ECO:0000259" key="5">
    <source>
        <dbReference type="SMART" id="SM00385"/>
    </source>
</evidence>
<proteinExistence type="inferred from homology"/>
<protein>
    <recommendedName>
        <fullName evidence="2">RNA polymerase II holoenzyme cyclin-like subunit</fullName>
    </recommendedName>
</protein>
<dbReference type="GO" id="GO:0016538">
    <property type="term" value="F:cyclin-dependent protein serine/threonine kinase regulator activity"/>
    <property type="evidence" value="ECO:0007669"/>
    <property type="project" value="InterPro"/>
</dbReference>
<evidence type="ECO:0000256" key="2">
    <source>
        <dbReference type="ARBA" id="ARBA00014912"/>
    </source>
</evidence>
<accession>A0A8E2EM13</accession>
<evidence type="ECO:0000256" key="3">
    <source>
        <dbReference type="RuleBase" id="RU000383"/>
    </source>
</evidence>
<dbReference type="GO" id="GO:0006357">
    <property type="term" value="P:regulation of transcription by RNA polymerase II"/>
    <property type="evidence" value="ECO:0007669"/>
    <property type="project" value="InterPro"/>
</dbReference>
<evidence type="ECO:0000313" key="6">
    <source>
        <dbReference type="EMBL" id="OCK86258.1"/>
    </source>
</evidence>
<dbReference type="EMBL" id="KV744807">
    <property type="protein sequence ID" value="OCK86258.1"/>
    <property type="molecule type" value="Genomic_DNA"/>
</dbReference>
<dbReference type="AlphaFoldDB" id="A0A8E2EM13"/>
<gene>
    <name evidence="6" type="ORF">K432DRAFT_316749</name>
</gene>
<dbReference type="Gene3D" id="1.10.472.10">
    <property type="entry name" value="Cyclin-like"/>
    <property type="match status" value="2"/>
</dbReference>